<feature type="region of interest" description="Disordered" evidence="1">
    <location>
        <begin position="1"/>
        <end position="64"/>
    </location>
</feature>
<protein>
    <submittedName>
        <fullName evidence="2">Uncharacterized protein</fullName>
    </submittedName>
</protein>
<evidence type="ECO:0000313" key="2">
    <source>
        <dbReference type="EMBL" id="KIW79832.1"/>
    </source>
</evidence>
<evidence type="ECO:0000313" key="3">
    <source>
        <dbReference type="Proteomes" id="UP000053029"/>
    </source>
</evidence>
<accession>A0A0D2EZQ1</accession>
<dbReference type="VEuPathDB" id="FungiDB:Z517_06447"/>
<evidence type="ECO:0000256" key="1">
    <source>
        <dbReference type="SAM" id="MobiDB-lite"/>
    </source>
</evidence>
<proteinExistence type="predicted"/>
<dbReference type="AlphaFoldDB" id="A0A0D2EZQ1"/>
<organism evidence="2 3">
    <name type="scientific">Fonsecaea pedrosoi CBS 271.37</name>
    <dbReference type="NCBI Taxonomy" id="1442368"/>
    <lineage>
        <taxon>Eukaryota</taxon>
        <taxon>Fungi</taxon>
        <taxon>Dikarya</taxon>
        <taxon>Ascomycota</taxon>
        <taxon>Pezizomycotina</taxon>
        <taxon>Eurotiomycetes</taxon>
        <taxon>Chaetothyriomycetidae</taxon>
        <taxon>Chaetothyriales</taxon>
        <taxon>Herpotrichiellaceae</taxon>
        <taxon>Fonsecaea</taxon>
    </lineage>
</organism>
<keyword evidence="3" id="KW-1185">Reference proteome</keyword>
<dbReference type="HOGENOM" id="CLU_205445_0_0_1"/>
<dbReference type="EMBL" id="KN846972">
    <property type="protein sequence ID" value="KIW79832.1"/>
    <property type="molecule type" value="Genomic_DNA"/>
</dbReference>
<sequence>MSQNPSDPPKETPKPEASSPQPGDDEKPKKPPTQNGVKQPTWDDIIRDPGLDGQEKDGDSKGKE</sequence>
<dbReference type="RefSeq" id="XP_013283640.1">
    <property type="nucleotide sequence ID" value="XM_013428186.1"/>
</dbReference>
<reference evidence="2 3" key="1">
    <citation type="submission" date="2015-01" db="EMBL/GenBank/DDBJ databases">
        <title>The Genome Sequence of Fonsecaea pedrosoi CBS 271.37.</title>
        <authorList>
            <consortium name="The Broad Institute Genomics Platform"/>
            <person name="Cuomo C."/>
            <person name="de Hoog S."/>
            <person name="Gorbushina A."/>
            <person name="Stielow B."/>
            <person name="Teixiera M."/>
            <person name="Abouelleil A."/>
            <person name="Chapman S.B."/>
            <person name="Priest M."/>
            <person name="Young S.K."/>
            <person name="Wortman J."/>
            <person name="Nusbaum C."/>
            <person name="Birren B."/>
        </authorList>
    </citation>
    <scope>NUCLEOTIDE SEQUENCE [LARGE SCALE GENOMIC DNA]</scope>
    <source>
        <strain evidence="2 3">CBS 271.37</strain>
    </source>
</reference>
<name>A0A0D2EZQ1_9EURO</name>
<gene>
    <name evidence="2" type="ORF">Z517_06447</name>
</gene>
<feature type="compositionally biased region" description="Basic and acidic residues" evidence="1">
    <location>
        <begin position="44"/>
        <end position="64"/>
    </location>
</feature>
<dbReference type="Proteomes" id="UP000053029">
    <property type="component" value="Unassembled WGS sequence"/>
</dbReference>
<dbReference type="GeneID" id="25305937"/>